<dbReference type="InterPro" id="IPR036850">
    <property type="entry name" value="NDK-like_dom_sf"/>
</dbReference>
<dbReference type="AlphaFoldDB" id="A0A538TVC6"/>
<accession>A0A538TVC6</accession>
<evidence type="ECO:0000313" key="1">
    <source>
        <dbReference type="EMBL" id="TMQ67576.1"/>
    </source>
</evidence>
<evidence type="ECO:0000313" key="2">
    <source>
        <dbReference type="Proteomes" id="UP000319836"/>
    </source>
</evidence>
<comment type="caution">
    <text evidence="1">The sequence shown here is derived from an EMBL/GenBank/DDBJ whole genome shotgun (WGS) entry which is preliminary data.</text>
</comment>
<dbReference type="EMBL" id="VBPA01000440">
    <property type="protein sequence ID" value="TMQ67576.1"/>
    <property type="molecule type" value="Genomic_DNA"/>
</dbReference>
<dbReference type="Gene3D" id="3.30.70.141">
    <property type="entry name" value="Nucleoside diphosphate kinase-like domain"/>
    <property type="match status" value="1"/>
</dbReference>
<dbReference type="Proteomes" id="UP000319836">
    <property type="component" value="Unassembled WGS sequence"/>
</dbReference>
<organism evidence="1 2">
    <name type="scientific">Eiseniibacteriota bacterium</name>
    <dbReference type="NCBI Taxonomy" id="2212470"/>
    <lineage>
        <taxon>Bacteria</taxon>
        <taxon>Candidatus Eiseniibacteriota</taxon>
    </lineage>
</organism>
<name>A0A538TVC6_UNCEI</name>
<proteinExistence type="predicted"/>
<gene>
    <name evidence="1" type="ORF">E6K80_15110</name>
</gene>
<dbReference type="SUPFAM" id="SSF54919">
    <property type="entry name" value="Nucleoside diphosphate kinase, NDK"/>
    <property type="match status" value="1"/>
</dbReference>
<evidence type="ECO:0008006" key="3">
    <source>
        <dbReference type="Google" id="ProtNLM"/>
    </source>
</evidence>
<protein>
    <recommendedName>
        <fullName evidence="3">Nucleoside diphosphate kinase-like domain-containing protein</fullName>
    </recommendedName>
</protein>
<reference evidence="1 2" key="1">
    <citation type="journal article" date="2019" name="Nat. Microbiol.">
        <title>Mediterranean grassland soil C-N compound turnover is dependent on rainfall and depth, and is mediated by genomically divergent microorganisms.</title>
        <authorList>
            <person name="Diamond S."/>
            <person name="Andeer P.F."/>
            <person name="Li Z."/>
            <person name="Crits-Christoph A."/>
            <person name="Burstein D."/>
            <person name="Anantharaman K."/>
            <person name="Lane K.R."/>
            <person name="Thomas B.C."/>
            <person name="Pan C."/>
            <person name="Northen T.R."/>
            <person name="Banfield J.F."/>
        </authorList>
    </citation>
    <scope>NUCLEOTIDE SEQUENCE [LARGE SCALE GENOMIC DNA]</scope>
    <source>
        <strain evidence="1">WS_10</strain>
    </source>
</reference>
<sequence length="322" mass="36025">MTEEDWRELSALPRKWHCYAEDPYFRESWHDCQARFQTHVFEILQRVALVMFKPEAQFGDRFARTMRFLLGHGFQPVVGGSLLMNYWSCRELWRFQWQEIALPRIRACAFLTSLDESFLVLLLGSRPTDMPASTRLASLKGITSDDQNSLRALLGARGPILSFVHISDEPADVIRELGILVDSAKRGDWLEAIGRAAVGSDRQEVDPRLVSWTKGRQGSQNSALVARDVFLSDLCAKVQGEPVACDLLDRLSAGRPVEPEAVFQALESIGIRTSGWEAVAITSACYDVPSYRENTPPLSTANCVGAWQQGEGRLAQPISPRS</sequence>